<dbReference type="AlphaFoldDB" id="A0A915KUT8"/>
<evidence type="ECO:0000313" key="2">
    <source>
        <dbReference type="Proteomes" id="UP000887565"/>
    </source>
</evidence>
<evidence type="ECO:0000313" key="3">
    <source>
        <dbReference type="WBParaSite" id="nRc.2.0.1.t42555-RA"/>
    </source>
</evidence>
<dbReference type="Proteomes" id="UP000887565">
    <property type="component" value="Unplaced"/>
</dbReference>
<proteinExistence type="predicted"/>
<protein>
    <submittedName>
        <fullName evidence="3">SF3A3 domain-containing protein</fullName>
    </submittedName>
</protein>
<accession>A0A915KUT8</accession>
<keyword evidence="2" id="KW-1185">Reference proteome</keyword>
<dbReference type="Pfam" id="PF16837">
    <property type="entry name" value="SF3A3"/>
    <property type="match status" value="1"/>
</dbReference>
<organism evidence="2 3">
    <name type="scientific">Romanomermis culicivorax</name>
    <name type="common">Nematode worm</name>
    <dbReference type="NCBI Taxonomy" id="13658"/>
    <lineage>
        <taxon>Eukaryota</taxon>
        <taxon>Metazoa</taxon>
        <taxon>Ecdysozoa</taxon>
        <taxon>Nematoda</taxon>
        <taxon>Enoplea</taxon>
        <taxon>Dorylaimia</taxon>
        <taxon>Mermithida</taxon>
        <taxon>Mermithoidea</taxon>
        <taxon>Mermithidae</taxon>
        <taxon>Romanomermis</taxon>
    </lineage>
</organism>
<dbReference type="InterPro" id="IPR031774">
    <property type="entry name" value="SF3A3_dom"/>
</dbReference>
<reference evidence="3" key="1">
    <citation type="submission" date="2022-11" db="UniProtKB">
        <authorList>
            <consortium name="WormBaseParasite"/>
        </authorList>
    </citation>
    <scope>IDENTIFICATION</scope>
</reference>
<evidence type="ECO:0000259" key="1">
    <source>
        <dbReference type="Pfam" id="PF16837"/>
    </source>
</evidence>
<dbReference type="WBParaSite" id="nRc.2.0.1.t42555-RA">
    <property type="protein sequence ID" value="nRc.2.0.1.t42555-RA"/>
    <property type="gene ID" value="nRc.2.0.1.g42555"/>
</dbReference>
<feature type="domain" description="SF3A3" evidence="1">
    <location>
        <begin position="4"/>
        <end position="52"/>
    </location>
</feature>
<name>A0A915KUT8_ROMCU</name>
<sequence length="90" mass="10939">MVDFTDEEGYGRYLDLHESFMKYSNLKGISKIDYLCYLSNFDKLFEFPKDRKNNEYKRYLENLTEYLSDYLMRVRPLTDLNSVSWSFLSD</sequence>